<dbReference type="EMBL" id="JAKROA010000028">
    <property type="protein sequence ID" value="KAL5102704.1"/>
    <property type="molecule type" value="Genomic_DNA"/>
</dbReference>
<comment type="caution">
    <text evidence="1">The sequence shown here is derived from an EMBL/GenBank/DDBJ whole genome shotgun (WGS) entry which is preliminary data.</text>
</comment>
<keyword evidence="2" id="KW-1185">Reference proteome</keyword>
<evidence type="ECO:0000313" key="1">
    <source>
        <dbReference type="EMBL" id="KAL5102704.1"/>
    </source>
</evidence>
<gene>
    <name evidence="1" type="ORF">TcWFU_002955</name>
</gene>
<name>A0ABR4PZ95_9CEST</name>
<sequence>MPRSCSSAQRRHIRVHSQPCFHNDLDEHHVKSTGSRTKQAILPPYCIQHPVVVTQSPTQTGDQAGLRTPTPKSLLICALIPLPFQCFMSGLLSSTAAFSTSPLRSSPTAPLSAFLHTEAHPALAAQTPPLTLHSFVWLCLRKLD</sequence>
<dbReference type="Proteomes" id="UP001651158">
    <property type="component" value="Unassembled WGS sequence"/>
</dbReference>
<protein>
    <submittedName>
        <fullName evidence="1">Uncharacterized protein</fullName>
    </submittedName>
</protein>
<proteinExistence type="predicted"/>
<reference evidence="1 2" key="1">
    <citation type="journal article" date="2022" name="Front. Cell. Infect. Microbiol.">
        <title>The Genomes of Two Strains of Taenia crassiceps the Animal Model for the Study of Human Cysticercosis.</title>
        <authorList>
            <person name="Bobes R.J."/>
            <person name="Estrada K."/>
            <person name="Rios-Valencia D.G."/>
            <person name="Calderon-Gallegos A."/>
            <person name="de la Torre P."/>
            <person name="Carrero J.C."/>
            <person name="Sanchez-Flores A."/>
            <person name="Laclette J.P."/>
        </authorList>
    </citation>
    <scope>NUCLEOTIDE SEQUENCE [LARGE SCALE GENOMIC DNA]</scope>
    <source>
        <strain evidence="1">WFUcys</strain>
    </source>
</reference>
<organism evidence="1 2">
    <name type="scientific">Taenia crassiceps</name>
    <dbReference type="NCBI Taxonomy" id="6207"/>
    <lineage>
        <taxon>Eukaryota</taxon>
        <taxon>Metazoa</taxon>
        <taxon>Spiralia</taxon>
        <taxon>Lophotrochozoa</taxon>
        <taxon>Platyhelminthes</taxon>
        <taxon>Cestoda</taxon>
        <taxon>Eucestoda</taxon>
        <taxon>Cyclophyllidea</taxon>
        <taxon>Taeniidae</taxon>
        <taxon>Taenia</taxon>
    </lineage>
</organism>
<accession>A0ABR4PZ95</accession>
<evidence type="ECO:0000313" key="2">
    <source>
        <dbReference type="Proteomes" id="UP001651158"/>
    </source>
</evidence>